<evidence type="ECO:0000256" key="4">
    <source>
        <dbReference type="ARBA" id="ARBA00022989"/>
    </source>
</evidence>
<evidence type="ECO:0000256" key="2">
    <source>
        <dbReference type="ARBA" id="ARBA00009399"/>
    </source>
</evidence>
<evidence type="ECO:0000313" key="9">
    <source>
        <dbReference type="Proteomes" id="UP000075025"/>
    </source>
</evidence>
<feature type="transmembrane region" description="Helical" evidence="6">
    <location>
        <begin position="20"/>
        <end position="40"/>
    </location>
</feature>
<reference evidence="8 9" key="1">
    <citation type="journal article" date="2016" name="Front. Microbiol.">
        <title>Genomic Resource of Rice Seed Associated Bacteria.</title>
        <authorList>
            <person name="Midha S."/>
            <person name="Bansal K."/>
            <person name="Sharma S."/>
            <person name="Kumar N."/>
            <person name="Patil P.P."/>
            <person name="Chaudhry V."/>
            <person name="Patil P.B."/>
        </authorList>
    </citation>
    <scope>NUCLEOTIDE SEQUENCE [LARGE SCALE GENOMIC DNA]</scope>
    <source>
        <strain evidence="8 9">NS220</strain>
    </source>
</reference>
<evidence type="ECO:0000256" key="5">
    <source>
        <dbReference type="ARBA" id="ARBA00023136"/>
    </source>
</evidence>
<evidence type="ECO:0000259" key="7">
    <source>
        <dbReference type="Pfam" id="PF04138"/>
    </source>
</evidence>
<comment type="caution">
    <text evidence="8">The sequence shown here is derived from an EMBL/GenBank/DDBJ whole genome shotgun (WGS) entry which is preliminary data.</text>
</comment>
<evidence type="ECO:0000256" key="6">
    <source>
        <dbReference type="SAM" id="Phobius"/>
    </source>
</evidence>
<keyword evidence="3 6" id="KW-0812">Transmembrane</keyword>
<dbReference type="GO" id="GO:0000271">
    <property type="term" value="P:polysaccharide biosynthetic process"/>
    <property type="evidence" value="ECO:0007669"/>
    <property type="project" value="InterPro"/>
</dbReference>
<gene>
    <name evidence="8" type="ORF">NS220_03780</name>
</gene>
<dbReference type="Pfam" id="PF04138">
    <property type="entry name" value="GtrA_DPMS_TM"/>
    <property type="match status" value="1"/>
</dbReference>
<evidence type="ECO:0000256" key="1">
    <source>
        <dbReference type="ARBA" id="ARBA00004141"/>
    </source>
</evidence>
<evidence type="ECO:0000313" key="8">
    <source>
        <dbReference type="EMBL" id="KTR96072.1"/>
    </source>
</evidence>
<dbReference type="PANTHER" id="PTHR38459:SF1">
    <property type="entry name" value="PROPHAGE BACTOPRENOL-LINKED GLUCOSE TRANSLOCASE HOMOLOG"/>
    <property type="match status" value="1"/>
</dbReference>
<dbReference type="EMBL" id="LDRT01000019">
    <property type="protein sequence ID" value="KTR96072.1"/>
    <property type="molecule type" value="Genomic_DNA"/>
</dbReference>
<dbReference type="GO" id="GO:0005886">
    <property type="term" value="C:plasma membrane"/>
    <property type="evidence" value="ECO:0007669"/>
    <property type="project" value="TreeGrafter"/>
</dbReference>
<accession>A0A147F018</accession>
<protein>
    <recommendedName>
        <fullName evidence="7">GtrA/DPMS transmembrane domain-containing protein</fullName>
    </recommendedName>
</protein>
<feature type="transmembrane region" description="Helical" evidence="6">
    <location>
        <begin position="115"/>
        <end position="136"/>
    </location>
</feature>
<dbReference type="OrthoDB" id="9807815at2"/>
<evidence type="ECO:0000256" key="3">
    <source>
        <dbReference type="ARBA" id="ARBA00022692"/>
    </source>
</evidence>
<feature type="transmembrane region" description="Helical" evidence="6">
    <location>
        <begin position="46"/>
        <end position="63"/>
    </location>
</feature>
<sequence>MTLVGRTRNLRRAGALSLRFLIVGAVSTAIEIAAFNLLMLAGVGPVAAKVIASLIALVNAYFGNREWAFRSRSRTGAGRQMLRFLFVNAVCTGAGAAGVWGGARALEAIYGEAGPVGLNIVNLVSIAFVTVLRFALYHFFVFPPTRPIPATERPSGRLGP</sequence>
<dbReference type="InterPro" id="IPR007267">
    <property type="entry name" value="GtrA_DPMS_TM"/>
</dbReference>
<dbReference type="PANTHER" id="PTHR38459">
    <property type="entry name" value="PROPHAGE BACTOPRENOL-LINKED GLUCOSE TRANSLOCASE HOMOLOG"/>
    <property type="match status" value="1"/>
</dbReference>
<dbReference type="Proteomes" id="UP000075025">
    <property type="component" value="Unassembled WGS sequence"/>
</dbReference>
<comment type="subcellular location">
    <subcellularLocation>
        <location evidence="1">Membrane</location>
        <topology evidence="1">Multi-pass membrane protein</topology>
    </subcellularLocation>
</comment>
<feature type="transmembrane region" description="Helical" evidence="6">
    <location>
        <begin position="84"/>
        <end position="103"/>
    </location>
</feature>
<feature type="domain" description="GtrA/DPMS transmembrane" evidence="7">
    <location>
        <begin position="19"/>
        <end position="142"/>
    </location>
</feature>
<organism evidence="8 9">
    <name type="scientific">Microbacterium testaceum</name>
    <name type="common">Aureobacterium testaceum</name>
    <name type="synonym">Brevibacterium testaceum</name>
    <dbReference type="NCBI Taxonomy" id="2033"/>
    <lineage>
        <taxon>Bacteria</taxon>
        <taxon>Bacillati</taxon>
        <taxon>Actinomycetota</taxon>
        <taxon>Actinomycetes</taxon>
        <taxon>Micrococcales</taxon>
        <taxon>Microbacteriaceae</taxon>
        <taxon>Microbacterium</taxon>
    </lineage>
</organism>
<keyword evidence="5 6" id="KW-0472">Membrane</keyword>
<proteinExistence type="inferred from homology"/>
<comment type="similarity">
    <text evidence="2">Belongs to the GtrA family.</text>
</comment>
<dbReference type="InterPro" id="IPR051401">
    <property type="entry name" value="GtrA_CellWall_Glycosyl"/>
</dbReference>
<dbReference type="PATRIC" id="fig|2033.6.peg.1405"/>
<dbReference type="AlphaFoldDB" id="A0A147F018"/>
<name>A0A147F018_MICTE</name>
<keyword evidence="4 6" id="KW-1133">Transmembrane helix</keyword>